<evidence type="ECO:0000259" key="2">
    <source>
        <dbReference type="SMART" id="SM00635"/>
    </source>
</evidence>
<accession>A0A1I0W7Q5</accession>
<evidence type="ECO:0000313" key="4">
    <source>
        <dbReference type="Proteomes" id="UP000198838"/>
    </source>
</evidence>
<dbReference type="Gene3D" id="2.130.10.10">
    <property type="entry name" value="YVTN repeat-like/Quinoprotein amine dehydrogenase"/>
    <property type="match status" value="1"/>
</dbReference>
<dbReference type="SMART" id="SM00635">
    <property type="entry name" value="BID_2"/>
    <property type="match status" value="3"/>
</dbReference>
<feature type="coiled-coil region" evidence="1">
    <location>
        <begin position="822"/>
        <end position="856"/>
    </location>
</feature>
<dbReference type="RefSeq" id="WP_092870588.1">
    <property type="nucleotide sequence ID" value="NZ_FOJY01000003.1"/>
</dbReference>
<dbReference type="Pfam" id="PF02368">
    <property type="entry name" value="Big_2"/>
    <property type="match status" value="3"/>
</dbReference>
<feature type="coiled-coil region" evidence="1">
    <location>
        <begin position="890"/>
        <end position="1067"/>
    </location>
</feature>
<dbReference type="Gene3D" id="2.60.40.1080">
    <property type="match status" value="3"/>
</dbReference>
<protein>
    <submittedName>
        <fullName evidence="3">Ig-like domain (Group 2)</fullName>
    </submittedName>
</protein>
<keyword evidence="1" id="KW-0175">Coiled coil</keyword>
<dbReference type="Proteomes" id="UP000198838">
    <property type="component" value="Unassembled WGS sequence"/>
</dbReference>
<name>A0A1I0W7Q5_9FIRM</name>
<sequence>MHIGKEKRIISLLLILLMLIGSVDFSTLPVSAEGVEANDNKEKNNNIDTNWTDFRGSDNNMGITSAKTPLDSDETCIKWGINSQRGKMCAPLIVGDYIVTCDAADDRDVILCKIDRKTGEVVVKRKLKEEYVNPNYQLIYAEGMYISIGYNGWVRAYDENTLETLWYWCDVDFTYRKTIQYSTIKYKDGYLYVIISCGYNGGDYLICMEAKDEDPTTYQKKKLLWSKLIMLDSRGSGAYINDKVVIIGDRGRKKTGKSSLFSLSKTTGEEVDSISEELTGAICSYIVYNESDGRVYFTSESGYLYSVKLNDDGTFDKESLKSLKVGEMTTSTPVIYKNRCYLGLGVVDIAKDGKLSIAYTYDTDRFSKSSGLLTTGYEEESGYVYVYFCDKELPGGLYCIKDKVGQTKADIRTIYEPKGDYSGESICSPIADAEGNIYYRNDSGYLMALETNPAFISDIKIEGGELNRGKGFNPEKRDNLVIYKKDTKNVKLVVTPQEGTKITIDGKETTSMDITPDKEKTQIVNVKASKGGYEKTYKFEIRCLSDDARLANLYAAYGTSITERPCTVVKGTSEDIYDFKAFGNRKSDICLWPVASDSNAKIEVFPLDNVDKQVIDKDGKIIEKWQYDEGCYDIYQAKDSDTAFVKVVITAEDGITSNEYKVLLCNENFYAPKIIDVTTSNDDRTDNSTVIRFNSNEEGTLHYLVVKQGESVSKEKVSDSEYTKRVLYGDNAIEINDISDEAVDIYFVVSDGKYECDLKKVEVSKAQYYKEAYEEVTKKINAIGEVKLTDECKALIDEARKAYDALTAPAKNGFSADTLKVLTDAEAEYTRLKEEKEAMERKIAQDKEEALKVDEKIQAIGTVSLDKESLELIEEARKAYESLTEDQKTYVTKAKILEEAKAEYVRLKEEKEALERKIAQDKEEALKVDEKIQAIGTVSLDNESLELIEEARKAYESLTEDQKAYVTKAKILEEAKAEYARLKEEKEALERKIAQDKEEALKVDEKIQAIGTVSLDKESLELIEEARKAYESLTNEQKEYVTELKVLEEAEAEYGKLLEDKEYWEKTVSDISLKFTSATLYIGGKVTIVPVILPDTALNKEVTYKSSNSKVATVNAKGLVTAKKAGTATITVTTKDQEKTAKYVVKVINNTITLNSKKVVLYTKTKTSATLKATVRGLKNTVTWKSSNPKVATVNAKGLVKAKKAGNTTITATANGVSVTCSVKVAKATLTIKKSHISIKKGKTANIGAKATPKAKITYKSSNKKIASVDSKGYVKGKKTGRVKITITANGITKKVEVFVS</sequence>
<dbReference type="PANTHER" id="PTHR34512:SF30">
    <property type="entry name" value="OUTER MEMBRANE PROTEIN ASSEMBLY FACTOR BAMB"/>
    <property type="match status" value="1"/>
</dbReference>
<dbReference type="InterPro" id="IPR003343">
    <property type="entry name" value="Big_2"/>
</dbReference>
<feature type="domain" description="BIG2" evidence="2">
    <location>
        <begin position="1067"/>
        <end position="1144"/>
    </location>
</feature>
<dbReference type="PANTHER" id="PTHR34512">
    <property type="entry name" value="CELL SURFACE PROTEIN"/>
    <property type="match status" value="1"/>
</dbReference>
<evidence type="ECO:0000256" key="1">
    <source>
        <dbReference type="SAM" id="Coils"/>
    </source>
</evidence>
<feature type="domain" description="BIG2" evidence="2">
    <location>
        <begin position="1148"/>
        <end position="1224"/>
    </location>
</feature>
<gene>
    <name evidence="3" type="ORF">SAMN05216249_103124</name>
</gene>
<dbReference type="InterPro" id="IPR008964">
    <property type="entry name" value="Invasin/intimin_cell_adhesion"/>
</dbReference>
<reference evidence="3 4" key="1">
    <citation type="submission" date="2016-10" db="EMBL/GenBank/DDBJ databases">
        <authorList>
            <person name="de Groot N.N."/>
        </authorList>
    </citation>
    <scope>NUCLEOTIDE SEQUENCE [LARGE SCALE GENOMIC DNA]</scope>
    <source>
        <strain evidence="3 4">DSM 5522</strain>
    </source>
</reference>
<dbReference type="EMBL" id="FOJY01000003">
    <property type="protein sequence ID" value="SFA84347.1"/>
    <property type="molecule type" value="Genomic_DNA"/>
</dbReference>
<dbReference type="InterPro" id="IPR011047">
    <property type="entry name" value="Quinoprotein_ADH-like_sf"/>
</dbReference>
<keyword evidence="4" id="KW-1185">Reference proteome</keyword>
<evidence type="ECO:0000313" key="3">
    <source>
        <dbReference type="EMBL" id="SFA84347.1"/>
    </source>
</evidence>
<dbReference type="SUPFAM" id="SSF50998">
    <property type="entry name" value="Quinoprotein alcohol dehydrogenase-like"/>
    <property type="match status" value="1"/>
</dbReference>
<dbReference type="SUPFAM" id="SSF49373">
    <property type="entry name" value="Invasin/intimin cell-adhesion fragments"/>
    <property type="match status" value="3"/>
</dbReference>
<dbReference type="STRING" id="1120918.SAMN05216249_103124"/>
<organism evidence="3 4">
    <name type="scientific">Acetitomaculum ruminis DSM 5522</name>
    <dbReference type="NCBI Taxonomy" id="1120918"/>
    <lineage>
        <taxon>Bacteria</taxon>
        <taxon>Bacillati</taxon>
        <taxon>Bacillota</taxon>
        <taxon>Clostridia</taxon>
        <taxon>Lachnospirales</taxon>
        <taxon>Lachnospiraceae</taxon>
        <taxon>Acetitomaculum</taxon>
    </lineage>
</organism>
<feature type="domain" description="BIG2" evidence="2">
    <location>
        <begin position="1226"/>
        <end position="1299"/>
    </location>
</feature>
<proteinExistence type="predicted"/>
<dbReference type="InterPro" id="IPR015943">
    <property type="entry name" value="WD40/YVTN_repeat-like_dom_sf"/>
</dbReference>
<dbReference type="OrthoDB" id="1885452at2"/>